<feature type="domain" description="Phosphatidic acid phosphatase type 2/haloperoxidase" evidence="7">
    <location>
        <begin position="88"/>
        <end position="200"/>
    </location>
</feature>
<keyword evidence="4" id="KW-0378">Hydrolase</keyword>
<dbReference type="Pfam" id="PF01569">
    <property type="entry name" value="PAP2"/>
    <property type="match status" value="1"/>
</dbReference>
<protein>
    <submittedName>
        <fullName evidence="8">Undecaprenyl-diphosphatase</fullName>
    </submittedName>
</protein>
<accession>A0A2H9VRH3</accession>
<dbReference type="AlphaFoldDB" id="A0A2H9VRH3"/>
<dbReference type="PANTHER" id="PTHR14969">
    <property type="entry name" value="SPHINGOSINE-1-PHOSPHATE PHOSPHOHYDROLASE"/>
    <property type="match status" value="1"/>
</dbReference>
<keyword evidence="2" id="KW-1003">Cell membrane</keyword>
<evidence type="ECO:0000256" key="2">
    <source>
        <dbReference type="ARBA" id="ARBA00022475"/>
    </source>
</evidence>
<evidence type="ECO:0000256" key="3">
    <source>
        <dbReference type="ARBA" id="ARBA00022692"/>
    </source>
</evidence>
<dbReference type="Proteomes" id="UP000242687">
    <property type="component" value="Unassembled WGS sequence"/>
</dbReference>
<dbReference type="EMBL" id="PGFJ01000001">
    <property type="protein sequence ID" value="PJJ83436.1"/>
    <property type="molecule type" value="Genomic_DNA"/>
</dbReference>
<dbReference type="GO" id="GO:0016787">
    <property type="term" value="F:hydrolase activity"/>
    <property type="evidence" value="ECO:0007669"/>
    <property type="project" value="UniProtKB-KW"/>
</dbReference>
<dbReference type="PANTHER" id="PTHR14969:SF62">
    <property type="entry name" value="DECAPRENYLPHOSPHORYL-5-PHOSPHORIBOSE PHOSPHATASE RV3807C-RELATED"/>
    <property type="match status" value="1"/>
</dbReference>
<keyword evidence="9" id="KW-1185">Reference proteome</keyword>
<keyword evidence="6" id="KW-0472">Membrane</keyword>
<comment type="caution">
    <text evidence="8">The sequence shown here is derived from an EMBL/GenBank/DDBJ whole genome shotgun (WGS) entry which is preliminary data.</text>
</comment>
<dbReference type="InterPro" id="IPR000326">
    <property type="entry name" value="PAP2/HPO"/>
</dbReference>
<evidence type="ECO:0000256" key="6">
    <source>
        <dbReference type="ARBA" id="ARBA00023136"/>
    </source>
</evidence>
<reference evidence="8 9" key="1">
    <citation type="submission" date="2017-11" db="EMBL/GenBank/DDBJ databases">
        <title>Genomic Encyclopedia of Archaeal and Bacterial Type Strains, Phase II (KMG-II): From Individual Species to Whole Genera.</title>
        <authorList>
            <person name="Goeker M."/>
        </authorList>
    </citation>
    <scope>NUCLEOTIDE SEQUENCE [LARGE SCALE GENOMIC DNA]</scope>
    <source>
        <strain evidence="8 9">DSM 28175</strain>
    </source>
</reference>
<dbReference type="OrthoDB" id="9773582at2"/>
<evidence type="ECO:0000256" key="5">
    <source>
        <dbReference type="ARBA" id="ARBA00022989"/>
    </source>
</evidence>
<name>A0A2H9VRH3_9SPHI</name>
<sequence length="212" mass="22849">MPYKIQLIAEHTKALLLKYIFCLLLVYCIGTTNAQNIDVRILQSINGPASPSDAFWKDLSGTTSILAVATPASIVLTGLTIKNKELTTKGLQIAGSIIIAEGLTAGLKYTIKRQRPFDAYPHLVYAHSNPTDPSFPSGHTSVAFATATSVSIAFPKWYVIVPSFSYATAVGYSRLRLGVHYPSDVLAGALIGAGSSYLTVKLTKLLNKKHVH</sequence>
<evidence type="ECO:0000256" key="1">
    <source>
        <dbReference type="ARBA" id="ARBA00004651"/>
    </source>
</evidence>
<organism evidence="8 9">
    <name type="scientific">Mucilaginibacter auburnensis</name>
    <dbReference type="NCBI Taxonomy" id="1457233"/>
    <lineage>
        <taxon>Bacteria</taxon>
        <taxon>Pseudomonadati</taxon>
        <taxon>Bacteroidota</taxon>
        <taxon>Sphingobacteriia</taxon>
        <taxon>Sphingobacteriales</taxon>
        <taxon>Sphingobacteriaceae</taxon>
        <taxon>Mucilaginibacter</taxon>
    </lineage>
</organism>
<dbReference type="RefSeq" id="WP_157799039.1">
    <property type="nucleotide sequence ID" value="NZ_PGFJ01000001.1"/>
</dbReference>
<dbReference type="GO" id="GO:0005886">
    <property type="term" value="C:plasma membrane"/>
    <property type="evidence" value="ECO:0007669"/>
    <property type="project" value="UniProtKB-SubCell"/>
</dbReference>
<dbReference type="CDD" id="cd01610">
    <property type="entry name" value="PAP2_like"/>
    <property type="match status" value="1"/>
</dbReference>
<dbReference type="SUPFAM" id="SSF48317">
    <property type="entry name" value="Acid phosphatase/Vanadium-dependent haloperoxidase"/>
    <property type="match status" value="1"/>
</dbReference>
<comment type="subcellular location">
    <subcellularLocation>
        <location evidence="1">Cell membrane</location>
        <topology evidence="1">Multi-pass membrane protein</topology>
    </subcellularLocation>
</comment>
<evidence type="ECO:0000313" key="8">
    <source>
        <dbReference type="EMBL" id="PJJ83436.1"/>
    </source>
</evidence>
<keyword evidence="3" id="KW-0812">Transmembrane</keyword>
<gene>
    <name evidence="8" type="ORF">CLV57_0418</name>
</gene>
<dbReference type="Gene3D" id="1.20.144.10">
    <property type="entry name" value="Phosphatidic acid phosphatase type 2/haloperoxidase"/>
    <property type="match status" value="1"/>
</dbReference>
<dbReference type="SMART" id="SM00014">
    <property type="entry name" value="acidPPc"/>
    <property type="match status" value="1"/>
</dbReference>
<evidence type="ECO:0000313" key="9">
    <source>
        <dbReference type="Proteomes" id="UP000242687"/>
    </source>
</evidence>
<keyword evidence="5" id="KW-1133">Transmembrane helix</keyword>
<evidence type="ECO:0000256" key="4">
    <source>
        <dbReference type="ARBA" id="ARBA00022801"/>
    </source>
</evidence>
<dbReference type="InterPro" id="IPR036938">
    <property type="entry name" value="PAP2/HPO_sf"/>
</dbReference>
<proteinExistence type="predicted"/>
<evidence type="ECO:0000259" key="7">
    <source>
        <dbReference type="SMART" id="SM00014"/>
    </source>
</evidence>